<feature type="compositionally biased region" description="Polar residues" evidence="3">
    <location>
        <begin position="617"/>
        <end position="627"/>
    </location>
</feature>
<evidence type="ECO:0000313" key="6">
    <source>
        <dbReference type="Proteomes" id="UP000078561"/>
    </source>
</evidence>
<dbReference type="InterPro" id="IPR037141">
    <property type="entry name" value="NDT80_DNA-bd_dom_sf"/>
</dbReference>
<feature type="compositionally biased region" description="Low complexity" evidence="3">
    <location>
        <begin position="505"/>
        <end position="515"/>
    </location>
</feature>
<evidence type="ECO:0000256" key="2">
    <source>
        <dbReference type="PROSITE-ProRule" id="PRU00850"/>
    </source>
</evidence>
<reference evidence="5" key="1">
    <citation type="submission" date="2016-04" db="EMBL/GenBank/DDBJ databases">
        <authorList>
            <person name="Evans L.H."/>
            <person name="Alamgir A."/>
            <person name="Owens N."/>
            <person name="Weber N.D."/>
            <person name="Virtaneva K."/>
            <person name="Barbian K."/>
            <person name="Babar A."/>
            <person name="Rosenke K."/>
        </authorList>
    </citation>
    <scope>NUCLEOTIDE SEQUENCE [LARGE SCALE GENOMIC DNA]</scope>
    <source>
        <strain evidence="5">CBS 101.48</strain>
    </source>
</reference>
<accession>A0A163JUQ1</accession>
<evidence type="ECO:0000256" key="1">
    <source>
        <dbReference type="ARBA" id="ARBA00023125"/>
    </source>
</evidence>
<feature type="compositionally biased region" description="Low complexity" evidence="3">
    <location>
        <begin position="580"/>
        <end position="595"/>
    </location>
</feature>
<dbReference type="OrthoDB" id="2288358at2759"/>
<dbReference type="GO" id="GO:0051321">
    <property type="term" value="P:meiotic cell cycle"/>
    <property type="evidence" value="ECO:0007669"/>
    <property type="project" value="TreeGrafter"/>
</dbReference>
<dbReference type="PANTHER" id="PTHR35144:SF2">
    <property type="entry name" value="MEIOSIS-SPECIFIC TRANSCRIPTION FACTOR NDT80"/>
    <property type="match status" value="1"/>
</dbReference>
<feature type="DNA-binding region" description="NDT80" evidence="2">
    <location>
        <begin position="127"/>
        <end position="371"/>
    </location>
</feature>
<dbReference type="Proteomes" id="UP000078561">
    <property type="component" value="Unassembled WGS sequence"/>
</dbReference>
<dbReference type="STRING" id="4829.A0A163JUQ1"/>
<proteinExistence type="predicted"/>
<name>A0A163JUQ1_ABSGL</name>
<keyword evidence="6" id="KW-1185">Reference proteome</keyword>
<dbReference type="InterPro" id="IPR052605">
    <property type="entry name" value="Fungal_trans_regulator"/>
</dbReference>
<protein>
    <recommendedName>
        <fullName evidence="4">NDT80 domain-containing protein</fullName>
    </recommendedName>
</protein>
<feature type="region of interest" description="Disordered" evidence="3">
    <location>
        <begin position="272"/>
        <end position="297"/>
    </location>
</feature>
<feature type="compositionally biased region" description="Low complexity" evidence="3">
    <location>
        <begin position="473"/>
        <end position="489"/>
    </location>
</feature>
<keyword evidence="1 2" id="KW-0238">DNA-binding</keyword>
<feature type="compositionally biased region" description="Low complexity" evidence="3">
    <location>
        <begin position="13"/>
        <end position="53"/>
    </location>
</feature>
<dbReference type="Pfam" id="PF05224">
    <property type="entry name" value="NDT80_PhoG"/>
    <property type="match status" value="1"/>
</dbReference>
<gene>
    <name evidence="5" type="primary">ABSGL_10742.1 scaffold 12033</name>
</gene>
<dbReference type="GO" id="GO:0003677">
    <property type="term" value="F:DNA binding"/>
    <property type="evidence" value="ECO:0007669"/>
    <property type="project" value="UniProtKB-KW"/>
</dbReference>
<feature type="compositionally biased region" description="Low complexity" evidence="3">
    <location>
        <begin position="457"/>
        <end position="466"/>
    </location>
</feature>
<feature type="domain" description="NDT80" evidence="4">
    <location>
        <begin position="127"/>
        <end position="371"/>
    </location>
</feature>
<dbReference type="Gene3D" id="2.60.40.1390">
    <property type="entry name" value="NDT80 DNA-binding domain"/>
    <property type="match status" value="1"/>
</dbReference>
<feature type="compositionally biased region" description="Polar residues" evidence="3">
    <location>
        <begin position="158"/>
        <end position="168"/>
    </location>
</feature>
<feature type="compositionally biased region" description="Polar residues" evidence="3">
    <location>
        <begin position="54"/>
        <end position="70"/>
    </location>
</feature>
<evidence type="ECO:0000313" key="5">
    <source>
        <dbReference type="EMBL" id="SAM04876.1"/>
    </source>
</evidence>
<dbReference type="PANTHER" id="PTHR35144">
    <property type="entry name" value="MEIOSIS-SPECIFIC TRANSCRIPTION FACTOR NDT80"/>
    <property type="match status" value="1"/>
</dbReference>
<dbReference type="PROSITE" id="PS51517">
    <property type="entry name" value="NDT80"/>
    <property type="match status" value="1"/>
</dbReference>
<evidence type="ECO:0000256" key="3">
    <source>
        <dbReference type="SAM" id="MobiDB-lite"/>
    </source>
</evidence>
<dbReference type="GO" id="GO:0045944">
    <property type="term" value="P:positive regulation of transcription by RNA polymerase II"/>
    <property type="evidence" value="ECO:0007669"/>
    <property type="project" value="TreeGrafter"/>
</dbReference>
<dbReference type="InterPro" id="IPR008967">
    <property type="entry name" value="p53-like_TF_DNA-bd_sf"/>
</dbReference>
<dbReference type="GO" id="GO:0000228">
    <property type="term" value="C:nuclear chromosome"/>
    <property type="evidence" value="ECO:0007669"/>
    <property type="project" value="TreeGrafter"/>
</dbReference>
<dbReference type="AlphaFoldDB" id="A0A163JUQ1"/>
<dbReference type="GO" id="GO:0003700">
    <property type="term" value="F:DNA-binding transcription factor activity"/>
    <property type="evidence" value="ECO:0007669"/>
    <property type="project" value="UniProtKB-UniRule"/>
</dbReference>
<dbReference type="SUPFAM" id="SSF49417">
    <property type="entry name" value="p53-like transcription factors"/>
    <property type="match status" value="1"/>
</dbReference>
<feature type="compositionally biased region" description="Basic and acidic residues" evidence="3">
    <location>
        <begin position="547"/>
        <end position="557"/>
    </location>
</feature>
<organism evidence="5">
    <name type="scientific">Absidia glauca</name>
    <name type="common">Pin mould</name>
    <dbReference type="NCBI Taxonomy" id="4829"/>
    <lineage>
        <taxon>Eukaryota</taxon>
        <taxon>Fungi</taxon>
        <taxon>Fungi incertae sedis</taxon>
        <taxon>Mucoromycota</taxon>
        <taxon>Mucoromycotina</taxon>
        <taxon>Mucoromycetes</taxon>
        <taxon>Mucorales</taxon>
        <taxon>Cunninghamellaceae</taxon>
        <taxon>Absidia</taxon>
    </lineage>
</organism>
<feature type="compositionally biased region" description="Polar residues" evidence="3">
    <location>
        <begin position="1"/>
        <end position="12"/>
    </location>
</feature>
<sequence>MNSVQATKEWQISQPPLQSPSLSESTLTTHSSNTNANSNSNSNNSTSQGNSYSPTPTMNPHQPYSYSHNTMMHPPLHSYPGSVGGNPPPPGYINTGKNETDPRLPGLMVLSQPGTPRPNSVISDDDSNNSGKRSRQSYVSSFSSMPYPVMPRKRSRNDNSLFPTETGPSFSAAKPLDNLYSPDRTTLLTVRVQSKMDRGFFLAENDWTCYRRNYFQVSSTFGIHGINHYYGEHELQCHVQTARHGLQPVARFVLGISARVSTSDKPIDLVQHTPKRDKGPQMTPEAKPIAPGGNLSLSSVGNTQNIATFERIQFKTATANNGKRRAAQQYYVVVVELYAETHEGERVSVASCVSSPLVVRGRSPGHYADSQDRTAQNSNAAMMAAAAAAAAAVGGDDDRYSHYPKGPITPPSAGMMSNGPPPPGEYGVPYGYYNAYPSGPYSHGMMMASPHVPLPTPTTSTPHPGTALTHSGSSSTTTTTSTSSSTTSSAGIAHPQQPYMVHTMSEPSSSESSSPDLYQPDYSLQHSMNGKPHLPSQLSIHSMHHHPSNDPHGEWPRARYHSAGSVPSPSADHHASYFSHQQQQQQLHHQQHQQLPPSNGAPPTPTTPFSSRKYDTIPSTERQPQSS</sequence>
<dbReference type="EMBL" id="LT554417">
    <property type="protein sequence ID" value="SAM04876.1"/>
    <property type="molecule type" value="Genomic_DNA"/>
</dbReference>
<evidence type="ECO:0000259" key="4">
    <source>
        <dbReference type="PROSITE" id="PS51517"/>
    </source>
</evidence>
<feature type="region of interest" description="Disordered" evidence="3">
    <location>
        <begin position="452"/>
        <end position="627"/>
    </location>
</feature>
<feature type="region of interest" description="Disordered" evidence="3">
    <location>
        <begin position="401"/>
        <end position="420"/>
    </location>
</feature>
<feature type="region of interest" description="Disordered" evidence="3">
    <location>
        <begin position="1"/>
        <end position="168"/>
    </location>
</feature>
<dbReference type="InterPro" id="IPR024061">
    <property type="entry name" value="NDT80_DNA-bd_dom"/>
</dbReference>
<dbReference type="InParanoid" id="A0A163JUQ1"/>